<evidence type="ECO:0000256" key="3">
    <source>
        <dbReference type="SAM" id="SignalP"/>
    </source>
</evidence>
<evidence type="ECO:0000313" key="6">
    <source>
        <dbReference type="Proteomes" id="UP000005387"/>
    </source>
</evidence>
<dbReference type="InterPro" id="IPR038507">
    <property type="entry name" value="YcnI-like_sf"/>
</dbReference>
<feature type="chain" id="PRO_5003136154" evidence="3">
    <location>
        <begin position="30"/>
        <end position="248"/>
    </location>
</feature>
<evidence type="ECO:0000313" key="5">
    <source>
        <dbReference type="EMBL" id="EFM11642.1"/>
    </source>
</evidence>
<keyword evidence="6" id="KW-1185">Reference proteome</keyword>
<accession>E0I6H6</accession>
<dbReference type="Proteomes" id="UP000005387">
    <property type="component" value="Unassembled WGS sequence"/>
</dbReference>
<keyword evidence="2" id="KW-0472">Membrane</keyword>
<reference evidence="5 6" key="1">
    <citation type="submission" date="2010-07" db="EMBL/GenBank/DDBJ databases">
        <title>The draft genome of Paenibacillus curdlanolyticus YK9.</title>
        <authorList>
            <consortium name="US DOE Joint Genome Institute (JGI-PGF)"/>
            <person name="Lucas S."/>
            <person name="Copeland A."/>
            <person name="Lapidus A."/>
            <person name="Cheng J.-F."/>
            <person name="Bruce D."/>
            <person name="Goodwin L."/>
            <person name="Pitluck S."/>
            <person name="Land M.L."/>
            <person name="Hauser L."/>
            <person name="Chang Y.-J."/>
            <person name="Jeffries C."/>
            <person name="Anderson I.J."/>
            <person name="Johnson E."/>
            <person name="Loganathan U."/>
            <person name="Mulhopadhyay B."/>
            <person name="Kyrpides N."/>
            <person name="Woyke T.J."/>
        </authorList>
    </citation>
    <scope>NUCLEOTIDE SEQUENCE [LARGE SCALE GENOMIC DNA]</scope>
    <source>
        <strain evidence="5 6">YK9</strain>
    </source>
</reference>
<feature type="compositionally biased region" description="Low complexity" evidence="1">
    <location>
        <begin position="170"/>
        <end position="206"/>
    </location>
</feature>
<dbReference type="eggNOG" id="COG4549">
    <property type="taxonomic scope" value="Bacteria"/>
</dbReference>
<dbReference type="STRING" id="717606.PaecuDRAFT_1248"/>
<dbReference type="RefSeq" id="WP_006037263.1">
    <property type="nucleotide sequence ID" value="NZ_AEDD01000003.1"/>
</dbReference>
<organism evidence="5 6">
    <name type="scientific">Paenibacillus curdlanolyticus YK9</name>
    <dbReference type="NCBI Taxonomy" id="717606"/>
    <lineage>
        <taxon>Bacteria</taxon>
        <taxon>Bacillati</taxon>
        <taxon>Bacillota</taxon>
        <taxon>Bacilli</taxon>
        <taxon>Bacillales</taxon>
        <taxon>Paenibacillaceae</taxon>
        <taxon>Paenibacillus</taxon>
    </lineage>
</organism>
<evidence type="ECO:0000259" key="4">
    <source>
        <dbReference type="Pfam" id="PF07987"/>
    </source>
</evidence>
<dbReference type="EMBL" id="AEDD01000003">
    <property type="protein sequence ID" value="EFM11642.1"/>
    <property type="molecule type" value="Genomic_DNA"/>
</dbReference>
<proteinExistence type="predicted"/>
<dbReference type="CDD" id="cd08545">
    <property type="entry name" value="YcnI_like"/>
    <property type="match status" value="1"/>
</dbReference>
<keyword evidence="2" id="KW-0812">Transmembrane</keyword>
<dbReference type="AlphaFoldDB" id="E0I6H6"/>
<feature type="signal peptide" evidence="3">
    <location>
        <begin position="1"/>
        <end position="29"/>
    </location>
</feature>
<feature type="region of interest" description="Disordered" evidence="1">
    <location>
        <begin position="161"/>
        <end position="206"/>
    </location>
</feature>
<keyword evidence="2" id="KW-1133">Transmembrane helix</keyword>
<evidence type="ECO:0000256" key="2">
    <source>
        <dbReference type="SAM" id="Phobius"/>
    </source>
</evidence>
<gene>
    <name evidence="5" type="ORF">PaecuDRAFT_1248</name>
</gene>
<protein>
    <submittedName>
        <fullName evidence="5">Nuclear export factor GLE1</fullName>
    </submittedName>
</protein>
<dbReference type="InterPro" id="IPR012533">
    <property type="entry name" value="YcnI-copper_dom"/>
</dbReference>
<dbReference type="Pfam" id="PF07987">
    <property type="entry name" value="DUF1775"/>
    <property type="match status" value="1"/>
</dbReference>
<dbReference type="Gene3D" id="2.60.40.2230">
    <property type="entry name" value="Uncharacterised protein YcnI-like PF07987, DUF1775"/>
    <property type="match status" value="1"/>
</dbReference>
<name>E0I6H6_9BACL</name>
<feature type="transmembrane region" description="Helical" evidence="2">
    <location>
        <begin position="221"/>
        <end position="243"/>
    </location>
</feature>
<keyword evidence="3" id="KW-0732">Signal</keyword>
<feature type="domain" description="YncI copper-binding" evidence="4">
    <location>
        <begin position="30"/>
        <end position="145"/>
    </location>
</feature>
<sequence length="248" mass="25657">MNMKIKMKKLAVAATMAVCLLMFAGIASAHVTVQPQEVPAGSYQVMSVRVPSEEKGTTTVKIQVKVPDQIKVSRVEPKVGWKYTLEKDAESKITSITWTADGTGLSETEFTDFRVNGKVADDAKELVWKAYQTYANGTLVEWVGGDGADKPASVTMVTAAEAGSDGHGHGSSAGAADNKSGDTSVSSGDTGKAETGTDSGSAGAAETAADTNANAGDDYNATLPLVLSIVAVALGAIALVISLTRKKR</sequence>
<evidence type="ECO:0000256" key="1">
    <source>
        <dbReference type="SAM" id="MobiDB-lite"/>
    </source>
</evidence>